<sequence length="101" mass="10950">MIARTRDQKAHIVVLNSPGRVNSSRKRFGGATTPLALEKIRPWVHHNNNKEKGSRSETSMTYLSVIADGQRLRSGGVVVSGNSGEATVDNGGCGGVHRRWL</sequence>
<gene>
    <name evidence="1" type="ORF">LSALG_LOCUS446</name>
</gene>
<accession>A0AA35Y3R8</accession>
<protein>
    <submittedName>
        <fullName evidence="1">Uncharacterized protein</fullName>
    </submittedName>
</protein>
<proteinExistence type="predicted"/>
<evidence type="ECO:0000313" key="2">
    <source>
        <dbReference type="Proteomes" id="UP001177003"/>
    </source>
</evidence>
<reference evidence="1" key="1">
    <citation type="submission" date="2023-04" db="EMBL/GenBank/DDBJ databases">
        <authorList>
            <person name="Vijverberg K."/>
            <person name="Xiong W."/>
            <person name="Schranz E."/>
        </authorList>
    </citation>
    <scope>NUCLEOTIDE SEQUENCE</scope>
</reference>
<organism evidence="1 2">
    <name type="scientific">Lactuca saligna</name>
    <name type="common">Willowleaf lettuce</name>
    <dbReference type="NCBI Taxonomy" id="75948"/>
    <lineage>
        <taxon>Eukaryota</taxon>
        <taxon>Viridiplantae</taxon>
        <taxon>Streptophyta</taxon>
        <taxon>Embryophyta</taxon>
        <taxon>Tracheophyta</taxon>
        <taxon>Spermatophyta</taxon>
        <taxon>Magnoliopsida</taxon>
        <taxon>eudicotyledons</taxon>
        <taxon>Gunneridae</taxon>
        <taxon>Pentapetalae</taxon>
        <taxon>asterids</taxon>
        <taxon>campanulids</taxon>
        <taxon>Asterales</taxon>
        <taxon>Asteraceae</taxon>
        <taxon>Cichorioideae</taxon>
        <taxon>Cichorieae</taxon>
        <taxon>Lactucinae</taxon>
        <taxon>Lactuca</taxon>
    </lineage>
</organism>
<dbReference type="EMBL" id="OX465086">
    <property type="protein sequence ID" value="CAI9259562.1"/>
    <property type="molecule type" value="Genomic_DNA"/>
</dbReference>
<dbReference type="AlphaFoldDB" id="A0AA35Y3R8"/>
<evidence type="ECO:0000313" key="1">
    <source>
        <dbReference type="EMBL" id="CAI9259562.1"/>
    </source>
</evidence>
<name>A0AA35Y3R8_LACSI</name>
<dbReference type="Proteomes" id="UP001177003">
    <property type="component" value="Chromosome 0"/>
</dbReference>
<keyword evidence="2" id="KW-1185">Reference proteome</keyword>